<evidence type="ECO:0000313" key="1">
    <source>
        <dbReference type="EMBL" id="KAJ8004554.1"/>
    </source>
</evidence>
<comment type="caution">
    <text evidence="1">The sequence shown here is derived from an EMBL/GenBank/DDBJ whole genome shotgun (WGS) entry which is preliminary data.</text>
</comment>
<gene>
    <name evidence="1" type="ORF">DPEC_G00137480</name>
</gene>
<reference evidence="1" key="1">
    <citation type="submission" date="2021-05" db="EMBL/GenBank/DDBJ databases">
        <authorList>
            <person name="Pan Q."/>
            <person name="Jouanno E."/>
            <person name="Zahm M."/>
            <person name="Klopp C."/>
            <person name="Cabau C."/>
            <person name="Louis A."/>
            <person name="Berthelot C."/>
            <person name="Parey E."/>
            <person name="Roest Crollius H."/>
            <person name="Montfort J."/>
            <person name="Robinson-Rechavi M."/>
            <person name="Bouchez O."/>
            <person name="Lampietro C."/>
            <person name="Lopez Roques C."/>
            <person name="Donnadieu C."/>
            <person name="Postlethwait J."/>
            <person name="Bobe J."/>
            <person name="Dillon D."/>
            <person name="Chandos A."/>
            <person name="von Hippel F."/>
            <person name="Guiguen Y."/>
        </authorList>
    </citation>
    <scope>NUCLEOTIDE SEQUENCE</scope>
    <source>
        <strain evidence="1">YG-Jan2019</strain>
    </source>
</reference>
<protein>
    <submittedName>
        <fullName evidence="1">Uncharacterized protein</fullName>
    </submittedName>
</protein>
<name>A0ACC2GLP0_DALPE</name>
<sequence>MGENDLRWRERADPVIMDEHLAPSLWKSLWLQTKCCLTKQYMSASDCRSRGQSFVGNYHNTGVVKPSRQVPSGRLALKRKHPGLFISSTARLVVFKDDQLGPANQAAPLITELGASRRGLINAESLRRQH</sequence>
<dbReference type="EMBL" id="CM055738">
    <property type="protein sequence ID" value="KAJ8004554.1"/>
    <property type="molecule type" value="Genomic_DNA"/>
</dbReference>
<dbReference type="Proteomes" id="UP001157502">
    <property type="component" value="Chromosome 11"/>
</dbReference>
<evidence type="ECO:0000313" key="2">
    <source>
        <dbReference type="Proteomes" id="UP001157502"/>
    </source>
</evidence>
<proteinExistence type="predicted"/>
<keyword evidence="2" id="KW-1185">Reference proteome</keyword>
<organism evidence="1 2">
    <name type="scientific">Dallia pectoralis</name>
    <name type="common">Alaska blackfish</name>
    <dbReference type="NCBI Taxonomy" id="75939"/>
    <lineage>
        <taxon>Eukaryota</taxon>
        <taxon>Metazoa</taxon>
        <taxon>Chordata</taxon>
        <taxon>Craniata</taxon>
        <taxon>Vertebrata</taxon>
        <taxon>Euteleostomi</taxon>
        <taxon>Actinopterygii</taxon>
        <taxon>Neopterygii</taxon>
        <taxon>Teleostei</taxon>
        <taxon>Protacanthopterygii</taxon>
        <taxon>Esociformes</taxon>
        <taxon>Umbridae</taxon>
        <taxon>Dallia</taxon>
    </lineage>
</organism>
<accession>A0ACC2GLP0</accession>